<evidence type="ECO:0000313" key="13">
    <source>
        <dbReference type="EMBL" id="SBO92566.1"/>
    </source>
</evidence>
<dbReference type="GO" id="GO:0046983">
    <property type="term" value="F:protein dimerization activity"/>
    <property type="evidence" value="ECO:0007669"/>
    <property type="project" value="InterPro"/>
</dbReference>
<feature type="transmembrane region" description="Helical" evidence="11">
    <location>
        <begin position="104"/>
        <end position="123"/>
    </location>
</feature>
<keyword evidence="9" id="KW-0175">Coiled coil</keyword>
<keyword evidence="4" id="KW-0808">Transferase</keyword>
<dbReference type="CDD" id="cd16917">
    <property type="entry name" value="HATPase_UhpB-NarQ-NarX-like"/>
    <property type="match status" value="1"/>
</dbReference>
<dbReference type="SUPFAM" id="SSF55874">
    <property type="entry name" value="ATPase domain of HSP90 chaperone/DNA topoisomerase II/histidine kinase"/>
    <property type="match status" value="1"/>
</dbReference>
<dbReference type="EC" id="2.7.13.3" evidence="2"/>
<feature type="coiled-coil region" evidence="9">
    <location>
        <begin position="145"/>
        <end position="182"/>
    </location>
</feature>
<dbReference type="Pfam" id="PF02518">
    <property type="entry name" value="HATPase_c"/>
    <property type="match status" value="1"/>
</dbReference>
<feature type="region of interest" description="Disordered" evidence="10">
    <location>
        <begin position="315"/>
        <end position="340"/>
    </location>
</feature>
<evidence type="ECO:0000256" key="10">
    <source>
        <dbReference type="SAM" id="MobiDB-lite"/>
    </source>
</evidence>
<evidence type="ECO:0000256" key="7">
    <source>
        <dbReference type="ARBA" id="ARBA00022840"/>
    </source>
</evidence>
<dbReference type="InterPro" id="IPR011712">
    <property type="entry name" value="Sig_transdc_His_kin_sub3_dim/P"/>
</dbReference>
<evidence type="ECO:0000256" key="6">
    <source>
        <dbReference type="ARBA" id="ARBA00022777"/>
    </source>
</evidence>
<dbReference type="Gene3D" id="1.20.5.1930">
    <property type="match status" value="1"/>
</dbReference>
<protein>
    <recommendedName>
        <fullName evidence="2">histidine kinase</fullName>
        <ecNumber evidence="2">2.7.13.3</ecNumber>
    </recommendedName>
</protein>
<keyword evidence="7" id="KW-0067">ATP-binding</keyword>
<name>A0A1M4E1B6_9ACTN</name>
<dbReference type="InterPro" id="IPR036890">
    <property type="entry name" value="HATPase_C_sf"/>
</dbReference>
<evidence type="ECO:0000256" key="9">
    <source>
        <dbReference type="SAM" id="Coils"/>
    </source>
</evidence>
<keyword evidence="11" id="KW-0812">Transmembrane</keyword>
<evidence type="ECO:0000256" key="8">
    <source>
        <dbReference type="ARBA" id="ARBA00023012"/>
    </source>
</evidence>
<accession>A0A1M4E1B6</accession>
<reference evidence="13" key="1">
    <citation type="submission" date="2016-04" db="EMBL/GenBank/DDBJ databases">
        <authorList>
            <person name="Evans L.H."/>
            <person name="Alamgir A."/>
            <person name="Owens N."/>
            <person name="Weber N.D."/>
            <person name="Virtaneva K."/>
            <person name="Barbian K."/>
            <person name="Babar A."/>
            <person name="Rosenke K."/>
        </authorList>
    </citation>
    <scope>NUCLEOTIDE SEQUENCE</scope>
    <source>
        <strain evidence="13">Nono1</strain>
    </source>
</reference>
<dbReference type="GO" id="GO:0005524">
    <property type="term" value="F:ATP binding"/>
    <property type="evidence" value="ECO:0007669"/>
    <property type="project" value="UniProtKB-KW"/>
</dbReference>
<dbReference type="Pfam" id="PF07730">
    <property type="entry name" value="HisKA_3"/>
    <property type="match status" value="1"/>
</dbReference>
<evidence type="ECO:0000256" key="5">
    <source>
        <dbReference type="ARBA" id="ARBA00022741"/>
    </source>
</evidence>
<dbReference type="GO" id="GO:0000155">
    <property type="term" value="F:phosphorelay sensor kinase activity"/>
    <property type="evidence" value="ECO:0007669"/>
    <property type="project" value="InterPro"/>
</dbReference>
<evidence type="ECO:0000256" key="3">
    <source>
        <dbReference type="ARBA" id="ARBA00022553"/>
    </source>
</evidence>
<evidence type="ECO:0000259" key="12">
    <source>
        <dbReference type="SMART" id="SM00387"/>
    </source>
</evidence>
<comment type="catalytic activity">
    <reaction evidence="1">
        <text>ATP + protein L-histidine = ADP + protein N-phospho-L-histidine.</text>
        <dbReference type="EC" id="2.7.13.3"/>
    </reaction>
</comment>
<evidence type="ECO:0000256" key="1">
    <source>
        <dbReference type="ARBA" id="ARBA00000085"/>
    </source>
</evidence>
<evidence type="ECO:0000256" key="2">
    <source>
        <dbReference type="ARBA" id="ARBA00012438"/>
    </source>
</evidence>
<feature type="transmembrane region" description="Helical" evidence="11">
    <location>
        <begin position="12"/>
        <end position="30"/>
    </location>
</feature>
<dbReference type="AlphaFoldDB" id="A0A1M4E1B6"/>
<dbReference type="EMBL" id="LT559118">
    <property type="protein sequence ID" value="SBO92566.1"/>
    <property type="molecule type" value="Genomic_DNA"/>
</dbReference>
<evidence type="ECO:0000256" key="4">
    <source>
        <dbReference type="ARBA" id="ARBA00022679"/>
    </source>
</evidence>
<keyword evidence="8" id="KW-0902">Two-component regulatory system</keyword>
<keyword evidence="6 13" id="KW-0418">Kinase</keyword>
<sequence>MGGVRRKYGFDPYLALIVAVAQLVIGRGASWGQQGLREPLDPYAIALLLVGPVAVLLHRRFPLLTTAAGLAASDLFLIGGYAYGPSFISPAVLLILSVLRGRRLMAWAMAGATLLSFLTYAWMVGNRDIFHSVWILTSIMLLMVIAELVRNVRERRAERERVEQEEARRQASEERLTMAQELHDVLAHNISLIHVQASTALHLIDANPEQARTALATIKTASKEVLGEMRSVLSVLREGAPRSPTAGLDRIDELIERCGLDVTLKRVGSRPLPSQVERAAYRIVQESLTNAARHAPGAAVSVRLEYGERELAVSVTDTGSGTPGALSESGSGNGIPGMRERASALGGTLVAGPSGTGFQVEARLPLPEETS</sequence>
<dbReference type="InterPro" id="IPR050482">
    <property type="entry name" value="Sensor_HK_TwoCompSys"/>
</dbReference>
<feature type="domain" description="Histidine kinase/HSP90-like ATPase" evidence="12">
    <location>
        <begin position="275"/>
        <end position="368"/>
    </location>
</feature>
<dbReference type="SMART" id="SM00387">
    <property type="entry name" value="HATPase_c"/>
    <property type="match status" value="1"/>
</dbReference>
<keyword evidence="11" id="KW-1133">Transmembrane helix</keyword>
<proteinExistence type="predicted"/>
<evidence type="ECO:0000256" key="11">
    <source>
        <dbReference type="SAM" id="Phobius"/>
    </source>
</evidence>
<organism evidence="13">
    <name type="scientific">Nonomuraea gerenzanensis</name>
    <dbReference type="NCBI Taxonomy" id="93944"/>
    <lineage>
        <taxon>Bacteria</taxon>
        <taxon>Bacillati</taxon>
        <taxon>Actinomycetota</taxon>
        <taxon>Actinomycetes</taxon>
        <taxon>Streptosporangiales</taxon>
        <taxon>Streptosporangiaceae</taxon>
        <taxon>Nonomuraea</taxon>
    </lineage>
</organism>
<dbReference type="PANTHER" id="PTHR24421:SF10">
    <property type="entry name" value="NITRATE_NITRITE SENSOR PROTEIN NARQ"/>
    <property type="match status" value="1"/>
</dbReference>
<dbReference type="GO" id="GO:0016020">
    <property type="term" value="C:membrane"/>
    <property type="evidence" value="ECO:0007669"/>
    <property type="project" value="InterPro"/>
</dbReference>
<feature type="transmembrane region" description="Helical" evidence="11">
    <location>
        <begin position="129"/>
        <end position="149"/>
    </location>
</feature>
<dbReference type="InterPro" id="IPR003594">
    <property type="entry name" value="HATPase_dom"/>
</dbReference>
<gene>
    <name evidence="13" type="ORF">BN4615_P2080</name>
</gene>
<keyword evidence="5" id="KW-0547">Nucleotide-binding</keyword>
<keyword evidence="11" id="KW-0472">Membrane</keyword>
<feature type="transmembrane region" description="Helical" evidence="11">
    <location>
        <begin position="81"/>
        <end position="99"/>
    </location>
</feature>
<dbReference type="Gene3D" id="3.30.565.10">
    <property type="entry name" value="Histidine kinase-like ATPase, C-terminal domain"/>
    <property type="match status" value="1"/>
</dbReference>
<keyword evidence="3" id="KW-0597">Phosphoprotein</keyword>
<dbReference type="PANTHER" id="PTHR24421">
    <property type="entry name" value="NITRATE/NITRITE SENSOR PROTEIN NARX-RELATED"/>
    <property type="match status" value="1"/>
</dbReference>